<organism evidence="1 2">
    <name type="scientific">Naganishia vaughanmartiniae</name>
    <dbReference type="NCBI Taxonomy" id="1424756"/>
    <lineage>
        <taxon>Eukaryota</taxon>
        <taxon>Fungi</taxon>
        <taxon>Dikarya</taxon>
        <taxon>Basidiomycota</taxon>
        <taxon>Agaricomycotina</taxon>
        <taxon>Tremellomycetes</taxon>
        <taxon>Filobasidiales</taxon>
        <taxon>Filobasidiaceae</taxon>
        <taxon>Naganishia</taxon>
    </lineage>
</organism>
<sequence>MDSSSEPVTWADLPDETVEHIYETLSPGDCIRLGRVDRRCQAIFKSSKVRYRWMLKAHNLVDVNPDQPPIEKLQELEARQKAWSTLTPRRTDYDFIVEGHTSIYELQEGIFLHTEGNIDWFSQMQGVKPHLLRLVPLPWNDDSLMKNVPRNTRDVGFDVADLTFDPTQNLIVISEKFIDDSPSIRNVYQLLQISGEILAVSATPAPPMAHEELPPLGPDPLSRTHMVRIWNWKTVEEGHCVHLDIYGFGKTSSDTTLSQAELLVRFSMQGYRVNSRSTLNLQSILARPDPPFPSTTVQTPLGKLKPFTEDPDMGLLVLSLQFTYVANGFRLSEETVVFFLKEELLKLANEYEAVFKERAQEGDLRKEERVVDWDQWRHLTRVIEEPEAAPRWVCFVHGYRYVTRVEIPSTDDDDDDEDDIDIPRPSHLQIFDFSPVSIRKFELEYGHLLGPSREDNFVILGDYTIHYYSRNHSSRVYLEESRHVHFETNLPYLVITRTVESYDISGLMIDEARIIMSHIHSHNLSRPRVGVSLDAALHIEISALRSGMAPVDTTALPSIV</sequence>
<comment type="caution">
    <text evidence="1">The sequence shown here is derived from an EMBL/GenBank/DDBJ whole genome shotgun (WGS) entry which is preliminary data.</text>
</comment>
<proteinExistence type="predicted"/>
<gene>
    <name evidence="1" type="ORF">QFC22_002574</name>
</gene>
<keyword evidence="2" id="KW-1185">Reference proteome</keyword>
<name>A0ACC2XB63_9TREE</name>
<reference evidence="1" key="1">
    <citation type="submission" date="2023-04" db="EMBL/GenBank/DDBJ databases">
        <title>Draft Genome sequencing of Naganishia species isolated from polar environments using Oxford Nanopore Technology.</title>
        <authorList>
            <person name="Leo P."/>
            <person name="Venkateswaran K."/>
        </authorList>
    </citation>
    <scope>NUCLEOTIDE SEQUENCE</scope>
    <source>
        <strain evidence="1">MNA-CCFEE 5425</strain>
    </source>
</reference>
<protein>
    <submittedName>
        <fullName evidence="1">Uncharacterized protein</fullName>
    </submittedName>
</protein>
<evidence type="ECO:0000313" key="2">
    <source>
        <dbReference type="Proteomes" id="UP001243375"/>
    </source>
</evidence>
<evidence type="ECO:0000313" key="1">
    <source>
        <dbReference type="EMBL" id="KAJ9120645.1"/>
    </source>
</evidence>
<dbReference type="EMBL" id="JASBWU010000006">
    <property type="protein sequence ID" value="KAJ9120645.1"/>
    <property type="molecule type" value="Genomic_DNA"/>
</dbReference>
<accession>A0ACC2XB63</accession>
<dbReference type="Proteomes" id="UP001243375">
    <property type="component" value="Unassembled WGS sequence"/>
</dbReference>